<dbReference type="Pfam" id="PF00657">
    <property type="entry name" value="Lipase_GDSL"/>
    <property type="match status" value="1"/>
</dbReference>
<keyword evidence="2" id="KW-0378">Hydrolase</keyword>
<reference evidence="5 6" key="1">
    <citation type="journal article" date="2020" name="IScience">
        <title>Genome Sequencing of the Endangered Kingdonia uniflora (Circaeasteraceae, Ranunculales) Reveals Potential Mechanisms of Evolutionary Specialization.</title>
        <authorList>
            <person name="Sun Y."/>
            <person name="Deng T."/>
            <person name="Zhang A."/>
            <person name="Moore M.J."/>
            <person name="Landis J.B."/>
            <person name="Lin N."/>
            <person name="Zhang H."/>
            <person name="Zhang X."/>
            <person name="Huang J."/>
            <person name="Zhang X."/>
            <person name="Sun H."/>
            <person name="Wang H."/>
        </authorList>
    </citation>
    <scope>NUCLEOTIDE SEQUENCE [LARGE SCALE GENOMIC DNA]</scope>
    <source>
        <strain evidence="5">TB1705</strain>
        <tissue evidence="5">Leaf</tissue>
    </source>
</reference>
<dbReference type="Proteomes" id="UP000541444">
    <property type="component" value="Unassembled WGS sequence"/>
</dbReference>
<dbReference type="AlphaFoldDB" id="A0A7J7LSF7"/>
<dbReference type="Gene3D" id="1.25.40.20">
    <property type="entry name" value="Ankyrin repeat-containing domain"/>
    <property type="match status" value="1"/>
</dbReference>
<dbReference type="Pfam" id="PF00023">
    <property type="entry name" value="Ank"/>
    <property type="match status" value="1"/>
</dbReference>
<evidence type="ECO:0000256" key="3">
    <source>
        <dbReference type="ARBA" id="ARBA00022963"/>
    </source>
</evidence>
<dbReference type="EMBL" id="JACGCM010002050">
    <property type="protein sequence ID" value="KAF6145591.1"/>
    <property type="molecule type" value="Genomic_DNA"/>
</dbReference>
<feature type="repeat" description="ANK" evidence="4">
    <location>
        <begin position="1"/>
        <end position="33"/>
    </location>
</feature>
<dbReference type="SUPFAM" id="SSF48403">
    <property type="entry name" value="Ankyrin repeat"/>
    <property type="match status" value="1"/>
</dbReference>
<evidence type="ECO:0000256" key="1">
    <source>
        <dbReference type="ARBA" id="ARBA00008668"/>
    </source>
</evidence>
<dbReference type="OrthoDB" id="1925542at2759"/>
<keyword evidence="4" id="KW-0040">ANK repeat</keyword>
<dbReference type="SMART" id="SM00248">
    <property type="entry name" value="ANK"/>
    <property type="match status" value="1"/>
</dbReference>
<comment type="caution">
    <text evidence="5">The sequence shown here is derived from an EMBL/GenBank/DDBJ whole genome shotgun (WGS) entry which is preliminary data.</text>
</comment>
<protein>
    <submittedName>
        <fullName evidence="5">Uncharacterized protein</fullName>
    </submittedName>
</protein>
<dbReference type="InterPro" id="IPR036770">
    <property type="entry name" value="Ankyrin_rpt-contain_sf"/>
</dbReference>
<evidence type="ECO:0000256" key="4">
    <source>
        <dbReference type="PROSITE-ProRule" id="PRU00023"/>
    </source>
</evidence>
<evidence type="ECO:0000256" key="2">
    <source>
        <dbReference type="ARBA" id="ARBA00022801"/>
    </source>
</evidence>
<dbReference type="GO" id="GO:0016042">
    <property type="term" value="P:lipid catabolic process"/>
    <property type="evidence" value="ECO:0007669"/>
    <property type="project" value="UniProtKB-KW"/>
</dbReference>
<proteinExistence type="inferred from homology"/>
<dbReference type="GO" id="GO:0016788">
    <property type="term" value="F:hydrolase activity, acting on ester bonds"/>
    <property type="evidence" value="ECO:0007669"/>
    <property type="project" value="InterPro"/>
</dbReference>
<dbReference type="InterPro" id="IPR036514">
    <property type="entry name" value="SGNH_hydro_sf"/>
</dbReference>
<keyword evidence="6" id="KW-1185">Reference proteome</keyword>
<gene>
    <name evidence="5" type="ORF">GIB67_037624</name>
</gene>
<dbReference type="Gene3D" id="3.40.50.1110">
    <property type="entry name" value="SGNH hydrolase"/>
    <property type="match status" value="1"/>
</dbReference>
<dbReference type="InterPro" id="IPR051058">
    <property type="entry name" value="GDSL_Est/Lipase"/>
</dbReference>
<feature type="non-terminal residue" evidence="5">
    <location>
        <position position="1"/>
    </location>
</feature>
<organism evidence="5 6">
    <name type="scientific">Kingdonia uniflora</name>
    <dbReference type="NCBI Taxonomy" id="39325"/>
    <lineage>
        <taxon>Eukaryota</taxon>
        <taxon>Viridiplantae</taxon>
        <taxon>Streptophyta</taxon>
        <taxon>Embryophyta</taxon>
        <taxon>Tracheophyta</taxon>
        <taxon>Spermatophyta</taxon>
        <taxon>Magnoliopsida</taxon>
        <taxon>Ranunculales</taxon>
        <taxon>Circaeasteraceae</taxon>
        <taxon>Kingdonia</taxon>
    </lineage>
</organism>
<dbReference type="PANTHER" id="PTHR45648">
    <property type="entry name" value="GDSL LIPASE/ACYLHYDROLASE FAMILY PROTEIN (AFU_ORTHOLOGUE AFUA_4G14700)"/>
    <property type="match status" value="1"/>
</dbReference>
<dbReference type="PROSITE" id="PS50297">
    <property type="entry name" value="ANK_REP_REGION"/>
    <property type="match status" value="1"/>
</dbReference>
<dbReference type="PROSITE" id="PS50088">
    <property type="entry name" value="ANK_REPEAT"/>
    <property type="match status" value="1"/>
</dbReference>
<dbReference type="InterPro" id="IPR001087">
    <property type="entry name" value="GDSL"/>
</dbReference>
<keyword evidence="3" id="KW-0442">Lipid degradation</keyword>
<dbReference type="InterPro" id="IPR002110">
    <property type="entry name" value="Ankyrin_rpt"/>
</dbReference>
<sequence length="157" mass="18023">ERRAPLHWAVDRGHFDMVDLLLCKDADVNAKTTRVVLSVCQNTRNYVLPVSVGIQQVTDTFQQFILNLGEEEATNIISKLVFYLSIGSNDYIHYYLLNVSRVQSLYLPWTFNQLLATTIKQELKNLYNANVRKVIVMGLAPIGCTPHYLWQYQSKNG</sequence>
<keyword evidence="3" id="KW-0443">Lipid metabolism</keyword>
<name>A0A7J7LSF7_9MAGN</name>
<comment type="similarity">
    <text evidence="1">Belongs to the 'GDSL' lipolytic enzyme family.</text>
</comment>
<dbReference type="PANTHER" id="PTHR45648:SF13">
    <property type="entry name" value="OS02G0290900 PROTEIN"/>
    <property type="match status" value="1"/>
</dbReference>
<accession>A0A7J7LSF7</accession>
<evidence type="ECO:0000313" key="5">
    <source>
        <dbReference type="EMBL" id="KAF6145591.1"/>
    </source>
</evidence>
<evidence type="ECO:0000313" key="6">
    <source>
        <dbReference type="Proteomes" id="UP000541444"/>
    </source>
</evidence>